<feature type="domain" description="HMG box" evidence="4">
    <location>
        <begin position="40"/>
        <end position="112"/>
    </location>
</feature>
<dbReference type="PROSITE" id="PS50118">
    <property type="entry name" value="HMG_BOX_2"/>
    <property type="match status" value="2"/>
</dbReference>
<feature type="DNA-binding region" description="HMG box" evidence="2">
    <location>
        <begin position="40"/>
        <end position="112"/>
    </location>
</feature>
<keyword evidence="2" id="KW-0539">Nucleus</keyword>
<feature type="domain" description="HMG box" evidence="4">
    <location>
        <begin position="151"/>
        <end position="216"/>
    </location>
</feature>
<dbReference type="Proteomes" id="UP001164286">
    <property type="component" value="Unassembled WGS sequence"/>
</dbReference>
<dbReference type="Gene3D" id="1.10.30.10">
    <property type="entry name" value="High mobility group box domain"/>
    <property type="match status" value="2"/>
</dbReference>
<dbReference type="GO" id="GO:0005634">
    <property type="term" value="C:nucleus"/>
    <property type="evidence" value="ECO:0007669"/>
    <property type="project" value="UniProtKB-UniRule"/>
</dbReference>
<dbReference type="InterPro" id="IPR050342">
    <property type="entry name" value="HMGB"/>
</dbReference>
<evidence type="ECO:0000256" key="1">
    <source>
        <dbReference type="ARBA" id="ARBA00023125"/>
    </source>
</evidence>
<dbReference type="EMBL" id="JAKWFO010000001">
    <property type="protein sequence ID" value="KAI9639326.1"/>
    <property type="molecule type" value="Genomic_DNA"/>
</dbReference>
<dbReference type="Pfam" id="PF00505">
    <property type="entry name" value="HMG_box"/>
    <property type="match status" value="1"/>
</dbReference>
<accession>A0AA38HGS9</accession>
<evidence type="ECO:0000313" key="5">
    <source>
        <dbReference type="EMBL" id="KAI9639326.1"/>
    </source>
</evidence>
<dbReference type="PANTHER" id="PTHR48112">
    <property type="entry name" value="HIGH MOBILITY GROUP PROTEIN DSP1"/>
    <property type="match status" value="1"/>
</dbReference>
<dbReference type="AlphaFoldDB" id="A0AA38HGS9"/>
<evidence type="ECO:0000256" key="2">
    <source>
        <dbReference type="PROSITE-ProRule" id="PRU00267"/>
    </source>
</evidence>
<protein>
    <recommendedName>
        <fullName evidence="4">HMG box domain-containing protein</fullName>
    </recommendedName>
</protein>
<proteinExistence type="predicted"/>
<dbReference type="RefSeq" id="XP_052949103.1">
    <property type="nucleotide sequence ID" value="XM_053090692.1"/>
</dbReference>
<feature type="region of interest" description="Disordered" evidence="3">
    <location>
        <begin position="128"/>
        <end position="155"/>
    </location>
</feature>
<reference evidence="5" key="1">
    <citation type="journal article" date="2022" name="G3 (Bethesda)">
        <title>High quality genome of the basidiomycete yeast Dioszegia hungarica PDD-24b-2 isolated from cloud water.</title>
        <authorList>
            <person name="Jarrige D."/>
            <person name="Haridas S."/>
            <person name="Bleykasten-Grosshans C."/>
            <person name="Joly M."/>
            <person name="Nadalig T."/>
            <person name="Sancelme M."/>
            <person name="Vuilleumier S."/>
            <person name="Grigoriev I.V."/>
            <person name="Amato P."/>
            <person name="Bringel F."/>
        </authorList>
    </citation>
    <scope>NUCLEOTIDE SEQUENCE</scope>
    <source>
        <strain evidence="5">PDD-24b-2</strain>
    </source>
</reference>
<feature type="compositionally biased region" description="Basic and acidic residues" evidence="3">
    <location>
        <begin position="181"/>
        <end position="199"/>
    </location>
</feature>
<feature type="region of interest" description="Disordered" evidence="3">
    <location>
        <begin position="168"/>
        <end position="199"/>
    </location>
</feature>
<evidence type="ECO:0000313" key="6">
    <source>
        <dbReference type="Proteomes" id="UP001164286"/>
    </source>
</evidence>
<gene>
    <name evidence="5" type="ORF">MKK02DRAFT_39625</name>
</gene>
<dbReference type="GO" id="GO:0003677">
    <property type="term" value="F:DNA binding"/>
    <property type="evidence" value="ECO:0007669"/>
    <property type="project" value="UniProtKB-UniRule"/>
</dbReference>
<dbReference type="InterPro" id="IPR036910">
    <property type="entry name" value="HMG_box_dom_sf"/>
</dbReference>
<dbReference type="SMART" id="SM00398">
    <property type="entry name" value="HMG"/>
    <property type="match status" value="2"/>
</dbReference>
<evidence type="ECO:0000259" key="4">
    <source>
        <dbReference type="PROSITE" id="PS50118"/>
    </source>
</evidence>
<feature type="DNA-binding region" description="HMG box" evidence="2">
    <location>
        <begin position="151"/>
        <end position="216"/>
    </location>
</feature>
<keyword evidence="1 2" id="KW-0238">DNA-binding</keyword>
<sequence length="217" mass="24371">MFGIIRQSALHPPAAPQAVRCFSASAIQLKKRDPSLPVAPKNPATPYTLFVKEWFPANKAQHNGPEGKFDLKTISTAMSNAWSALTANDKQTYSDRARDLRKTFDTEYKKWYNELDAETIKSIEAATGKKLAPPGGKKAKLQAQRERPGNPGQPLTAFFEFMREFRQSNSDGKAGSAVAKEAGEAWRQMSEDDKQKYRDTAAEKKAKYLEWQKTLQQ</sequence>
<comment type="caution">
    <text evidence="5">The sequence shown here is derived from an EMBL/GenBank/DDBJ whole genome shotgun (WGS) entry which is preliminary data.</text>
</comment>
<dbReference type="SUPFAM" id="SSF47095">
    <property type="entry name" value="HMG-box"/>
    <property type="match status" value="2"/>
</dbReference>
<dbReference type="GeneID" id="77729897"/>
<dbReference type="InterPro" id="IPR009071">
    <property type="entry name" value="HMG_box_dom"/>
</dbReference>
<evidence type="ECO:0000256" key="3">
    <source>
        <dbReference type="SAM" id="MobiDB-lite"/>
    </source>
</evidence>
<dbReference type="Pfam" id="PF09011">
    <property type="entry name" value="HMG_box_2"/>
    <property type="match status" value="1"/>
</dbReference>
<keyword evidence="6" id="KW-1185">Reference proteome</keyword>
<name>A0AA38HGS9_9TREE</name>
<dbReference type="PANTHER" id="PTHR48112:SF22">
    <property type="entry name" value="MITOCHONDRIAL TRANSCRIPTION FACTOR A, ISOFORM B"/>
    <property type="match status" value="1"/>
</dbReference>
<organism evidence="5 6">
    <name type="scientific">Dioszegia hungarica</name>
    <dbReference type="NCBI Taxonomy" id="4972"/>
    <lineage>
        <taxon>Eukaryota</taxon>
        <taxon>Fungi</taxon>
        <taxon>Dikarya</taxon>
        <taxon>Basidiomycota</taxon>
        <taxon>Agaricomycotina</taxon>
        <taxon>Tremellomycetes</taxon>
        <taxon>Tremellales</taxon>
        <taxon>Bulleribasidiaceae</taxon>
        <taxon>Dioszegia</taxon>
    </lineage>
</organism>